<gene>
    <name evidence="1" type="ORF">I6K02_23410</name>
</gene>
<evidence type="ECO:0000313" key="1">
    <source>
        <dbReference type="EMBL" id="QRO79490.1"/>
    </source>
</evidence>
<dbReference type="EMBL" id="CP069483">
    <property type="protein sequence ID" value="QRO79490.1"/>
    <property type="molecule type" value="Genomic_DNA"/>
</dbReference>
<sequence length="57" mass="6172">MLHPYDDGARRFIPSRMRISFAASRAGSASVANAGAGRFRARPNRPSIALSSIRQQA</sequence>
<accession>A0A892IF80</accession>
<organism evidence="1 2">
    <name type="scientific">Burkholderia dolosa</name>
    <dbReference type="NCBI Taxonomy" id="152500"/>
    <lineage>
        <taxon>Bacteria</taxon>
        <taxon>Pseudomonadati</taxon>
        <taxon>Pseudomonadota</taxon>
        <taxon>Betaproteobacteria</taxon>
        <taxon>Burkholderiales</taxon>
        <taxon>Burkholderiaceae</taxon>
        <taxon>Burkholderia</taxon>
        <taxon>Burkholderia cepacia complex</taxon>
    </lineage>
</organism>
<dbReference type="RefSeq" id="WP_158380429.1">
    <property type="nucleotide sequence ID" value="NZ_CABVPR010000002.1"/>
</dbReference>
<keyword evidence="2" id="KW-1185">Reference proteome</keyword>
<dbReference type="Proteomes" id="UP000625568">
    <property type="component" value="Chromosome 2"/>
</dbReference>
<dbReference type="AlphaFoldDB" id="A0A892IF80"/>
<reference evidence="1 2" key="1">
    <citation type="submission" date="2021-02" db="EMBL/GenBank/DDBJ databases">
        <title>FDA dAtabase for Regulatory Grade micrObial Sequences (FDA-ARGOS): Supporting development and validation of Infectious Disease Dx tests.</title>
        <authorList>
            <person name="Minogue T."/>
            <person name="Wolcott M."/>
            <person name="Wasieloski L."/>
            <person name="Aguilar W."/>
            <person name="Moore D."/>
            <person name="Jaissle J."/>
            <person name="Tallon L."/>
            <person name="Sadzewicz L."/>
            <person name="Zhao X."/>
            <person name="Boylan J."/>
            <person name="Ott S."/>
            <person name="Bowen H."/>
            <person name="Vavikolanu K."/>
            <person name="Mehta A."/>
            <person name="Aluvathingal J."/>
            <person name="Nadendla S."/>
            <person name="Yan Y."/>
            <person name="Sichtig H."/>
        </authorList>
    </citation>
    <scope>NUCLEOTIDE SEQUENCE [LARGE SCALE GENOMIC DNA]</scope>
    <source>
        <strain evidence="1 2">FDAARGOS_1272</strain>
    </source>
</reference>
<proteinExistence type="predicted"/>
<name>A0A892IF80_9BURK</name>
<protein>
    <submittedName>
        <fullName evidence="1">Uncharacterized protein</fullName>
    </submittedName>
</protein>
<evidence type="ECO:0000313" key="2">
    <source>
        <dbReference type="Proteomes" id="UP000625568"/>
    </source>
</evidence>
<dbReference type="GeneID" id="93129364"/>